<organism evidence="1 2">
    <name type="scientific">Alicyclobacillus mali</name>
    <name type="common">ex Roth et al. 2021</name>
    <dbReference type="NCBI Taxonomy" id="1123961"/>
    <lineage>
        <taxon>Bacteria</taxon>
        <taxon>Bacillati</taxon>
        <taxon>Bacillota</taxon>
        <taxon>Bacilli</taxon>
        <taxon>Bacillales</taxon>
        <taxon>Alicyclobacillaceae</taxon>
        <taxon>Alicyclobacillus</taxon>
    </lineage>
</organism>
<dbReference type="SUPFAM" id="SSF50998">
    <property type="entry name" value="Quinoprotein alcohol dehydrogenase-like"/>
    <property type="match status" value="1"/>
</dbReference>
<accession>A0ABS0F5I5</accession>
<comment type="caution">
    <text evidence="1">The sequence shown here is derived from an EMBL/GenBank/DDBJ whole genome shotgun (WGS) entry which is preliminary data.</text>
</comment>
<name>A0ABS0F5I5_9BACL</name>
<dbReference type="EMBL" id="JADPKZ010000046">
    <property type="protein sequence ID" value="MBF8378567.1"/>
    <property type="molecule type" value="Genomic_DNA"/>
</dbReference>
<reference evidence="1 2" key="1">
    <citation type="submission" date="2020-11" db="EMBL/GenBank/DDBJ databases">
        <title>Genomic insight of Alicyclobacillus mali FL 18 reveals a new arsenic-resistant strain, with potential in environmental biotechnology.</title>
        <authorList>
            <person name="Fiorentino G."/>
            <person name="Gallo G."/>
            <person name="Aulitto M."/>
        </authorList>
    </citation>
    <scope>NUCLEOTIDE SEQUENCE [LARGE SCALE GENOMIC DNA]</scope>
    <source>
        <strain evidence="1 2">FL 18</strain>
    </source>
</reference>
<dbReference type="InterPro" id="IPR011047">
    <property type="entry name" value="Quinoprotein_ADH-like_sf"/>
</dbReference>
<evidence type="ECO:0000313" key="1">
    <source>
        <dbReference type="EMBL" id="MBF8378567.1"/>
    </source>
</evidence>
<dbReference type="Proteomes" id="UP000642910">
    <property type="component" value="Unassembled WGS sequence"/>
</dbReference>
<sequence length="329" mass="35766">MKLKRLGIYATILAGTAAFLWGAKEAARLQPAPVDWHTVVVREPAPEPILRAHLDARGPELTRSRAWDPSPSRVAAFAVEPKGELVVFGLRTGNSVASLHISSGVASAAWVSDRLMLILTGGGQLETYDVWNHVMRPIAWLHPPAGMAWQAMAWSGYTNDLYVLFSGPWGNEVYYFDTNEHMYVASLANLSIRQAYDAATALTLYLVDAQHRLWADRGGLLRPLASRVALIRGAGNTVYCAELNGGGEAVAVRSFDGRTWTTLCRLPSPVPASSLVIDHAGHVYIVNRRFIEDASGRVVLAPQGTFFLASQSADAVLVVRANTYGVVMD</sequence>
<proteinExistence type="predicted"/>
<dbReference type="RefSeq" id="WP_195868027.1">
    <property type="nucleotide sequence ID" value="NZ_JADPKZ010000046.1"/>
</dbReference>
<gene>
    <name evidence="1" type="ORF">IW967_11950</name>
</gene>
<evidence type="ECO:0000313" key="2">
    <source>
        <dbReference type="Proteomes" id="UP000642910"/>
    </source>
</evidence>
<keyword evidence="2" id="KW-1185">Reference proteome</keyword>
<protein>
    <submittedName>
        <fullName evidence="1">Uncharacterized protein</fullName>
    </submittedName>
</protein>